<evidence type="ECO:0000256" key="9">
    <source>
        <dbReference type="ARBA" id="ARBA00023295"/>
    </source>
</evidence>
<dbReference type="InterPro" id="IPR022567">
    <property type="entry name" value="DUF3459"/>
</dbReference>
<dbReference type="InterPro" id="IPR012768">
    <property type="entry name" value="Trehalose_TreZ"/>
</dbReference>
<dbReference type="SUPFAM" id="SSF81296">
    <property type="entry name" value="E set domains"/>
    <property type="match status" value="1"/>
</dbReference>
<dbReference type="Gene3D" id="1.10.10.760">
    <property type="entry name" value="E-set domains of sugar-utilizing enzymes"/>
    <property type="match status" value="1"/>
</dbReference>
<dbReference type="Pfam" id="PF11941">
    <property type="entry name" value="DUF3459"/>
    <property type="match status" value="1"/>
</dbReference>
<dbReference type="CDD" id="cd11325">
    <property type="entry name" value="AmyAc_GTHase"/>
    <property type="match status" value="1"/>
</dbReference>
<evidence type="ECO:0000313" key="19">
    <source>
        <dbReference type="Proteomes" id="UP000199233"/>
    </source>
</evidence>
<dbReference type="NCBIfam" id="TIGR02402">
    <property type="entry name" value="trehalose_TreZ"/>
    <property type="match status" value="1"/>
</dbReference>
<dbReference type="InterPro" id="IPR004193">
    <property type="entry name" value="Glyco_hydro_13_N"/>
</dbReference>
<name>A0A1H9ADZ6_9GAMM</name>
<dbReference type="PIRSF" id="PIRSF006337">
    <property type="entry name" value="Trehalose_TreZ"/>
    <property type="match status" value="1"/>
</dbReference>
<dbReference type="OrthoDB" id="9800174at2"/>
<dbReference type="PANTHER" id="PTHR43651:SF11">
    <property type="entry name" value="MALTO-OLIGOSYLTREHALOSE TREHALOHYDROLASE"/>
    <property type="match status" value="1"/>
</dbReference>
<feature type="site" description="Transition state stabilizer" evidence="16">
    <location>
        <position position="378"/>
    </location>
</feature>
<dbReference type="AlphaFoldDB" id="A0A1H9ADZ6"/>
<evidence type="ECO:0000256" key="4">
    <source>
        <dbReference type="ARBA" id="ARBA00012268"/>
    </source>
</evidence>
<reference evidence="18 19" key="1">
    <citation type="submission" date="2016-10" db="EMBL/GenBank/DDBJ databases">
        <authorList>
            <person name="de Groot N.N."/>
        </authorList>
    </citation>
    <scope>NUCLEOTIDE SEQUENCE [LARGE SCALE GENOMIC DNA]</scope>
    <source>
        <strain evidence="18 19">DSM 25927</strain>
    </source>
</reference>
<comment type="similarity">
    <text evidence="3 14">Belongs to the glycosyl hydrolase 13 family.</text>
</comment>
<dbReference type="InterPro" id="IPR013783">
    <property type="entry name" value="Ig-like_fold"/>
</dbReference>
<dbReference type="InterPro" id="IPR006047">
    <property type="entry name" value="GH13_cat_dom"/>
</dbReference>
<feature type="active site" description="Nucleophile" evidence="15">
    <location>
        <position position="260"/>
    </location>
</feature>
<evidence type="ECO:0000256" key="11">
    <source>
        <dbReference type="ARBA" id="ARBA00033284"/>
    </source>
</evidence>
<dbReference type="Proteomes" id="UP000199233">
    <property type="component" value="Unassembled WGS sequence"/>
</dbReference>
<gene>
    <name evidence="18" type="ORF">SAMN04488038_101372</name>
</gene>
<dbReference type="STRING" id="489703.SAMN04488038_101372"/>
<feature type="active site" description="Proton donor" evidence="15">
    <location>
        <position position="293"/>
    </location>
</feature>
<evidence type="ECO:0000256" key="2">
    <source>
        <dbReference type="ARBA" id="ARBA00005199"/>
    </source>
</evidence>
<dbReference type="Pfam" id="PF02922">
    <property type="entry name" value="CBM_48"/>
    <property type="match status" value="1"/>
</dbReference>
<dbReference type="GO" id="GO:0005737">
    <property type="term" value="C:cytoplasm"/>
    <property type="evidence" value="ECO:0007669"/>
    <property type="project" value="UniProtKB-SubCell"/>
</dbReference>
<evidence type="ECO:0000256" key="6">
    <source>
        <dbReference type="ARBA" id="ARBA00022490"/>
    </source>
</evidence>
<dbReference type="InterPro" id="IPR014756">
    <property type="entry name" value="Ig_E-set"/>
</dbReference>
<keyword evidence="19" id="KW-1185">Reference proteome</keyword>
<keyword evidence="9 14" id="KW-0326">Glycosidase</keyword>
<organism evidence="18 19">
    <name type="scientific">Solimonas aquatica</name>
    <dbReference type="NCBI Taxonomy" id="489703"/>
    <lineage>
        <taxon>Bacteria</taxon>
        <taxon>Pseudomonadati</taxon>
        <taxon>Pseudomonadota</taxon>
        <taxon>Gammaproteobacteria</taxon>
        <taxon>Nevskiales</taxon>
        <taxon>Nevskiaceae</taxon>
        <taxon>Solimonas</taxon>
    </lineage>
</organism>
<dbReference type="EMBL" id="FOFS01000001">
    <property type="protein sequence ID" value="SEP74944.1"/>
    <property type="molecule type" value="Genomic_DNA"/>
</dbReference>
<evidence type="ECO:0000256" key="8">
    <source>
        <dbReference type="ARBA" id="ARBA00023277"/>
    </source>
</evidence>
<comment type="catalytic activity">
    <reaction evidence="12 14">
        <text>hydrolysis of (1-&gt;4)-alpha-D-glucosidic linkage in 4-alpha-D-[(1-&gt;4)-alpha-D-glucanosyl]n trehalose to yield trehalose and (1-&gt;4)-alpha-D-glucan.</text>
        <dbReference type="EC" id="3.2.1.141"/>
    </reaction>
</comment>
<dbReference type="PANTHER" id="PTHR43651">
    <property type="entry name" value="1,4-ALPHA-GLUCAN-BRANCHING ENZYME"/>
    <property type="match status" value="1"/>
</dbReference>
<evidence type="ECO:0000256" key="13">
    <source>
        <dbReference type="NCBIfam" id="TIGR02402"/>
    </source>
</evidence>
<evidence type="ECO:0000256" key="16">
    <source>
        <dbReference type="PIRSR" id="PIRSR006337-3"/>
    </source>
</evidence>
<sequence length="586" mass="65824">MSLAFAHELPFGAQPQAHGRTRFRLWAPAESAVALQLEDGRCLPLRAQPGGWFEGEFDDCGQGTAYRYRLSDGTLIADPAARAQRDDVQGPSLVVEPLRHLWRNGGWRGRPWSETVIYELHVGACGGYAGVLAQLPRLAALGITAIELMPLAQCPGERNWGYDGVLLYAPMRAYGSSTELKILIDTAHGLGLMVFLDVVYNHFGPQGNVLHRIAPAFFREDRRTPWGAAIDYRREEVREFIAHNALYWLHEYRFDGLRLDAVHAMADDGFLPQLASRLQRSVLPQRQVHLMLENERNDLALLRPVEAQRGHYQAQWSDDAHNALHVLLTGEREGYYADFAEQPAAQLARCLYAGCCRPPQQQALLSAQAFVFFLQNHDQVGNRALGERLQSLCGEATLHAAIALQLLTPMVPLLFMGEEWGSRRRFLYFTDYQGELAQAVRDGRRREFARFAAFSDPQQRQRIPDPNALRTFLDSCPDFAACEDEDGRYWQALYARLLQLRREHLLPRLSSVQALDALAFGAAAVCARWSLGEGRVLQLAANFDQYPAALPVAYDCRSDKLLYDSAPALAQPVALLPAFCTRAWLL</sequence>
<evidence type="ECO:0000256" key="3">
    <source>
        <dbReference type="ARBA" id="ARBA00008061"/>
    </source>
</evidence>
<dbReference type="RefSeq" id="WP_093281172.1">
    <property type="nucleotide sequence ID" value="NZ_FOFS01000001.1"/>
</dbReference>
<dbReference type="Gene3D" id="2.60.40.10">
    <property type="entry name" value="Immunoglobulins"/>
    <property type="match status" value="1"/>
</dbReference>
<dbReference type="GO" id="GO:0005992">
    <property type="term" value="P:trehalose biosynthetic process"/>
    <property type="evidence" value="ECO:0007669"/>
    <property type="project" value="UniProtKB-UniRule"/>
</dbReference>
<dbReference type="Gene3D" id="3.20.20.80">
    <property type="entry name" value="Glycosidases"/>
    <property type="match status" value="1"/>
</dbReference>
<dbReference type="InterPro" id="IPR044901">
    <property type="entry name" value="Trehalose_TreZ_E-set_sf"/>
</dbReference>
<dbReference type="CDD" id="cd02853">
    <property type="entry name" value="E_set_MTHase_like_N"/>
    <property type="match status" value="1"/>
</dbReference>
<evidence type="ECO:0000259" key="17">
    <source>
        <dbReference type="SMART" id="SM00642"/>
    </source>
</evidence>
<dbReference type="EC" id="3.2.1.141" evidence="4 13"/>
<evidence type="ECO:0000256" key="12">
    <source>
        <dbReference type="ARBA" id="ARBA00034013"/>
    </source>
</evidence>
<comment type="pathway">
    <text evidence="2 14">Glycan biosynthesis; trehalose biosynthesis.</text>
</comment>
<comment type="subcellular location">
    <subcellularLocation>
        <location evidence="1 15">Cytoplasm</location>
    </subcellularLocation>
</comment>
<evidence type="ECO:0000256" key="7">
    <source>
        <dbReference type="ARBA" id="ARBA00022801"/>
    </source>
</evidence>
<accession>A0A1H9ADZ6</accession>
<dbReference type="SUPFAM" id="SSF51445">
    <property type="entry name" value="(Trans)glycosidases"/>
    <property type="match status" value="1"/>
</dbReference>
<evidence type="ECO:0000256" key="5">
    <source>
        <dbReference type="ARBA" id="ARBA00015938"/>
    </source>
</evidence>
<dbReference type="Pfam" id="PF00128">
    <property type="entry name" value="Alpha-amylase"/>
    <property type="match status" value="1"/>
</dbReference>
<protein>
    <recommendedName>
        <fullName evidence="5 13">Malto-oligosyltrehalose trehalohydrolase</fullName>
        <shortName evidence="14">MTHase</shortName>
        <ecNumber evidence="4 13">3.2.1.141</ecNumber>
    </recommendedName>
    <alternativeName>
        <fullName evidence="11 14">4-alpha-D-((1-&gt;4)-alpha-D-glucano)trehalose trehalohydrolase</fullName>
    </alternativeName>
    <alternativeName>
        <fullName evidence="10 14">Maltooligosyl trehalose trehalohydrolase</fullName>
    </alternativeName>
</protein>
<feature type="domain" description="Glycosyl hydrolase family 13 catalytic" evidence="17">
    <location>
        <begin position="96"/>
        <end position="501"/>
    </location>
</feature>
<dbReference type="SMART" id="SM00642">
    <property type="entry name" value="Aamy"/>
    <property type="match status" value="1"/>
</dbReference>
<keyword evidence="8" id="KW-0119">Carbohydrate metabolism</keyword>
<evidence type="ECO:0000256" key="10">
    <source>
        <dbReference type="ARBA" id="ARBA00032057"/>
    </source>
</evidence>
<evidence type="ECO:0000256" key="15">
    <source>
        <dbReference type="PIRSR" id="PIRSR006337-1"/>
    </source>
</evidence>
<evidence type="ECO:0000256" key="14">
    <source>
        <dbReference type="PIRNR" id="PIRNR006337"/>
    </source>
</evidence>
<dbReference type="InterPro" id="IPR017853">
    <property type="entry name" value="GH"/>
</dbReference>
<keyword evidence="7 14" id="KW-0378">Hydrolase</keyword>
<dbReference type="GO" id="GO:0033942">
    <property type="term" value="F:4-alpha-D-(1-&gt;4)-alpha-D-glucanotrehalose trehalohydrolase activity"/>
    <property type="evidence" value="ECO:0007669"/>
    <property type="project" value="UniProtKB-EC"/>
</dbReference>
<evidence type="ECO:0000256" key="1">
    <source>
        <dbReference type="ARBA" id="ARBA00004496"/>
    </source>
</evidence>
<evidence type="ECO:0000313" key="18">
    <source>
        <dbReference type="EMBL" id="SEP74944.1"/>
    </source>
</evidence>
<keyword evidence="6" id="KW-0963">Cytoplasm</keyword>
<dbReference type="UniPathway" id="UPA00299"/>
<proteinExistence type="inferred from homology"/>